<comment type="caution">
    <text evidence="2">The sequence shown here is derived from an EMBL/GenBank/DDBJ whole genome shotgun (WGS) entry which is preliminary data.</text>
</comment>
<organism evidence="2 3">
    <name type="scientific">Staurois parvus</name>
    <dbReference type="NCBI Taxonomy" id="386267"/>
    <lineage>
        <taxon>Eukaryota</taxon>
        <taxon>Metazoa</taxon>
        <taxon>Chordata</taxon>
        <taxon>Craniata</taxon>
        <taxon>Vertebrata</taxon>
        <taxon>Euteleostomi</taxon>
        <taxon>Amphibia</taxon>
        <taxon>Batrachia</taxon>
        <taxon>Anura</taxon>
        <taxon>Neobatrachia</taxon>
        <taxon>Ranoidea</taxon>
        <taxon>Ranidae</taxon>
        <taxon>Staurois</taxon>
    </lineage>
</organism>
<name>A0ABN9AXU4_9NEOB</name>
<feature type="non-terminal residue" evidence="2">
    <location>
        <position position="34"/>
    </location>
</feature>
<dbReference type="EMBL" id="CATNWA010001395">
    <property type="protein sequence ID" value="CAI9540112.1"/>
    <property type="molecule type" value="Genomic_DNA"/>
</dbReference>
<gene>
    <name evidence="2" type="ORF">SPARVUS_LOCUS1697799</name>
</gene>
<keyword evidence="3" id="KW-1185">Reference proteome</keyword>
<sequence>MSCQSAPGYSTQSQKSWDQDHWMPPSNIHQIHFS</sequence>
<protein>
    <submittedName>
        <fullName evidence="2">Uncharacterized protein</fullName>
    </submittedName>
</protein>
<dbReference type="Proteomes" id="UP001162483">
    <property type="component" value="Unassembled WGS sequence"/>
</dbReference>
<evidence type="ECO:0000313" key="2">
    <source>
        <dbReference type="EMBL" id="CAI9540112.1"/>
    </source>
</evidence>
<evidence type="ECO:0000313" key="3">
    <source>
        <dbReference type="Proteomes" id="UP001162483"/>
    </source>
</evidence>
<accession>A0ABN9AXU4</accession>
<feature type="region of interest" description="Disordered" evidence="1">
    <location>
        <begin position="1"/>
        <end position="34"/>
    </location>
</feature>
<feature type="compositionally biased region" description="Polar residues" evidence="1">
    <location>
        <begin position="1"/>
        <end position="16"/>
    </location>
</feature>
<evidence type="ECO:0000256" key="1">
    <source>
        <dbReference type="SAM" id="MobiDB-lite"/>
    </source>
</evidence>
<proteinExistence type="predicted"/>
<reference evidence="2" key="1">
    <citation type="submission" date="2023-05" db="EMBL/GenBank/DDBJ databases">
        <authorList>
            <person name="Stuckert A."/>
        </authorList>
    </citation>
    <scope>NUCLEOTIDE SEQUENCE</scope>
</reference>